<organism evidence="1 2">
    <name type="scientific">Trypanosoma brucei gambiense (strain MHOM/CI/86/DAL972)</name>
    <dbReference type="NCBI Taxonomy" id="679716"/>
    <lineage>
        <taxon>Eukaryota</taxon>
        <taxon>Discoba</taxon>
        <taxon>Euglenozoa</taxon>
        <taxon>Kinetoplastea</taxon>
        <taxon>Metakinetoplastina</taxon>
        <taxon>Trypanosomatida</taxon>
        <taxon>Trypanosomatidae</taxon>
        <taxon>Trypanosoma</taxon>
    </lineage>
</organism>
<proteinExistence type="predicted"/>
<dbReference type="GeneID" id="23861268"/>
<protein>
    <submittedName>
        <fullName evidence="1">Uncharacterized protein</fullName>
    </submittedName>
</protein>
<accession>C9ZP12</accession>
<sequence>MDLFVCGESVARNFVLLLHLSSTPSPLWKALQCRMRESLQLSTFWHTPHCTSPFPGTSTFPSLARLRGNCTTTTVLSSVTMLLCLNFLCSVREERVPKLASHRSH</sequence>
<reference evidence="2" key="1">
    <citation type="journal article" date="2010" name="PLoS Negl. Trop. Dis.">
        <title>The genome sequence of Trypanosoma brucei gambiense, causative agent of chronic human african trypanosomiasis.</title>
        <authorList>
            <person name="Jackson A.P."/>
            <person name="Sanders M."/>
            <person name="Berry A."/>
            <person name="McQuillan J."/>
            <person name="Aslett M.A."/>
            <person name="Quail M.A."/>
            <person name="Chukualim B."/>
            <person name="Capewell P."/>
            <person name="MacLeod A."/>
            <person name="Melville S.E."/>
            <person name="Gibson W."/>
            <person name="Barry J.D."/>
            <person name="Berriman M."/>
            <person name="Hertz-Fowler C."/>
        </authorList>
    </citation>
    <scope>NUCLEOTIDE SEQUENCE [LARGE SCALE GENOMIC DNA]</scope>
    <source>
        <strain evidence="2">MHOM/CI/86/DAL972</strain>
    </source>
</reference>
<evidence type="ECO:0000313" key="2">
    <source>
        <dbReference type="Proteomes" id="UP000002316"/>
    </source>
</evidence>
<dbReference type="EMBL" id="FN554968">
    <property type="protein sequence ID" value="CBH11140.1"/>
    <property type="molecule type" value="Genomic_DNA"/>
</dbReference>
<dbReference type="Proteomes" id="UP000002316">
    <property type="component" value="Chromosome 5"/>
</dbReference>
<gene>
    <name evidence="1" type="ORF">TbgDal_V2780</name>
</gene>
<name>C9ZP12_TRYB9</name>
<dbReference type="AlphaFoldDB" id="C9ZP12"/>
<dbReference type="RefSeq" id="XP_011773427.1">
    <property type="nucleotide sequence ID" value="XM_011775125.1"/>
</dbReference>
<dbReference type="KEGG" id="tbg:TbgDal_V2780"/>
<evidence type="ECO:0000313" key="1">
    <source>
        <dbReference type="EMBL" id="CBH11140.1"/>
    </source>
</evidence>